<reference evidence="2" key="3">
    <citation type="submission" date="2015-04" db="UniProtKB">
        <authorList>
            <consortium name="EnsemblPlants"/>
        </authorList>
    </citation>
    <scope>IDENTIFICATION</scope>
</reference>
<evidence type="ECO:0000313" key="3">
    <source>
        <dbReference type="Proteomes" id="UP000032180"/>
    </source>
</evidence>
<feature type="compositionally biased region" description="Basic and acidic residues" evidence="1">
    <location>
        <begin position="9"/>
        <end position="27"/>
    </location>
</feature>
<dbReference type="STRING" id="77586.A0A0D9WXG7"/>
<feature type="region of interest" description="Disordered" evidence="1">
    <location>
        <begin position="1"/>
        <end position="56"/>
    </location>
</feature>
<organism evidence="2 3">
    <name type="scientific">Leersia perrieri</name>
    <dbReference type="NCBI Taxonomy" id="77586"/>
    <lineage>
        <taxon>Eukaryota</taxon>
        <taxon>Viridiplantae</taxon>
        <taxon>Streptophyta</taxon>
        <taxon>Embryophyta</taxon>
        <taxon>Tracheophyta</taxon>
        <taxon>Spermatophyta</taxon>
        <taxon>Magnoliopsida</taxon>
        <taxon>Liliopsida</taxon>
        <taxon>Poales</taxon>
        <taxon>Poaceae</taxon>
        <taxon>BOP clade</taxon>
        <taxon>Oryzoideae</taxon>
        <taxon>Oryzeae</taxon>
        <taxon>Oryzinae</taxon>
        <taxon>Leersia</taxon>
    </lineage>
</organism>
<dbReference type="Proteomes" id="UP000032180">
    <property type="component" value="Chromosome 7"/>
</dbReference>
<reference evidence="2 3" key="1">
    <citation type="submission" date="2012-08" db="EMBL/GenBank/DDBJ databases">
        <title>Oryza genome evolution.</title>
        <authorList>
            <person name="Wing R.A."/>
        </authorList>
    </citation>
    <scope>NUCLEOTIDE SEQUENCE</scope>
</reference>
<accession>A0A0D9WXG7</accession>
<protein>
    <submittedName>
        <fullName evidence="2">Uncharacterized protein</fullName>
    </submittedName>
</protein>
<reference evidence="3" key="2">
    <citation type="submission" date="2013-12" db="EMBL/GenBank/DDBJ databases">
        <authorList>
            <person name="Yu Y."/>
            <person name="Lee S."/>
            <person name="de Baynast K."/>
            <person name="Wissotski M."/>
            <person name="Liu L."/>
            <person name="Talag J."/>
            <person name="Goicoechea J."/>
            <person name="Angelova A."/>
            <person name="Jetty R."/>
            <person name="Kudrna D."/>
            <person name="Golser W."/>
            <person name="Rivera L."/>
            <person name="Zhang J."/>
            <person name="Wing R."/>
        </authorList>
    </citation>
    <scope>NUCLEOTIDE SEQUENCE</scope>
</reference>
<evidence type="ECO:0000313" key="2">
    <source>
        <dbReference type="EnsemblPlants" id="LPERR07G08140.1"/>
    </source>
</evidence>
<keyword evidence="3" id="KW-1185">Reference proteome</keyword>
<dbReference type="HOGENOM" id="CLU_1808997_0_0_1"/>
<dbReference type="EnsemblPlants" id="LPERR07G08140.1">
    <property type="protein sequence ID" value="LPERR07G08140.1"/>
    <property type="gene ID" value="LPERR07G08140"/>
</dbReference>
<evidence type="ECO:0000256" key="1">
    <source>
        <dbReference type="SAM" id="MobiDB-lite"/>
    </source>
</evidence>
<name>A0A0D9WXG7_9ORYZ</name>
<proteinExistence type="predicted"/>
<sequence length="143" mass="15990">MQCHSVKNLAEHIQKYEREKEDRREGKVPAVPTENRREKAKSKAPADDPDNDHLGYHDPYHVVSTIDGGACAHAFHRSFKAMKREILTVVPSHEAARRSRWSEVTLIFDQTDHLASITGNGHLALVTSPTICNVKGTKGEAKL</sequence>
<dbReference type="AlphaFoldDB" id="A0A0D9WXG7"/>
<dbReference type="Gramene" id="LPERR07G08140.1">
    <property type="protein sequence ID" value="LPERR07G08140.1"/>
    <property type="gene ID" value="LPERR07G08140"/>
</dbReference>